<dbReference type="HOGENOM" id="CLU_167068_0_0_1"/>
<dbReference type="eggNOG" id="ENOG502TIXQ">
    <property type="taxonomic scope" value="Eukaryota"/>
</dbReference>
<dbReference type="Proteomes" id="UP000008068">
    <property type="component" value="Unassembled WGS sequence"/>
</dbReference>
<dbReference type="InParanoid" id="G0P5F2"/>
<evidence type="ECO:0000256" key="1">
    <source>
        <dbReference type="SAM" id="SignalP"/>
    </source>
</evidence>
<name>G0P5F2_CAEBE</name>
<keyword evidence="1" id="KW-0732">Signal</keyword>
<protein>
    <submittedName>
        <fullName evidence="2">Uncharacterized protein</fullName>
    </submittedName>
</protein>
<feature type="signal peptide" evidence="1">
    <location>
        <begin position="1"/>
        <end position="20"/>
    </location>
</feature>
<reference evidence="3" key="1">
    <citation type="submission" date="2011-07" db="EMBL/GenBank/DDBJ databases">
        <authorList>
            <consortium name="Caenorhabditis brenneri Sequencing and Analysis Consortium"/>
            <person name="Wilson R.K."/>
        </authorList>
    </citation>
    <scope>NUCLEOTIDE SEQUENCE [LARGE SCALE GENOMIC DNA]</scope>
    <source>
        <strain evidence="3">PB2801</strain>
    </source>
</reference>
<accession>G0P5F2</accession>
<dbReference type="AlphaFoldDB" id="G0P5F2"/>
<dbReference type="OrthoDB" id="5830369at2759"/>
<sequence length="85" mass="9956">MKVLFSVLFLLTVLCCTIMARPQYKAVDYKLYGDEEDPGVAVDAVYEIVEKAPDEKKLHHHNHTHKKKTNRLDRLKRYLAGWDKL</sequence>
<proteinExistence type="predicted"/>
<organism evidence="3">
    <name type="scientific">Caenorhabditis brenneri</name>
    <name type="common">Nematode worm</name>
    <dbReference type="NCBI Taxonomy" id="135651"/>
    <lineage>
        <taxon>Eukaryota</taxon>
        <taxon>Metazoa</taxon>
        <taxon>Ecdysozoa</taxon>
        <taxon>Nematoda</taxon>
        <taxon>Chromadorea</taxon>
        <taxon>Rhabditida</taxon>
        <taxon>Rhabditina</taxon>
        <taxon>Rhabditomorpha</taxon>
        <taxon>Rhabditoidea</taxon>
        <taxon>Rhabditidae</taxon>
        <taxon>Peloderinae</taxon>
        <taxon>Caenorhabditis</taxon>
    </lineage>
</organism>
<dbReference type="OMA" id="RMFEDDT"/>
<gene>
    <name evidence="2" type="ORF">CAEBREN_23283</name>
</gene>
<dbReference type="EMBL" id="GL380082">
    <property type="protein sequence ID" value="EGT45436.1"/>
    <property type="molecule type" value="Genomic_DNA"/>
</dbReference>
<keyword evidence="3" id="KW-1185">Reference proteome</keyword>
<evidence type="ECO:0000313" key="2">
    <source>
        <dbReference type="EMBL" id="EGT45436.1"/>
    </source>
</evidence>
<evidence type="ECO:0000313" key="3">
    <source>
        <dbReference type="Proteomes" id="UP000008068"/>
    </source>
</evidence>
<dbReference type="FunCoup" id="G0P5F2">
    <property type="interactions" value="1535"/>
</dbReference>
<feature type="chain" id="PRO_5003406306" evidence="1">
    <location>
        <begin position="21"/>
        <end position="85"/>
    </location>
</feature>